<dbReference type="InterPro" id="IPR018159">
    <property type="entry name" value="Spectrin/alpha-actinin"/>
</dbReference>
<dbReference type="CDD" id="cd00176">
    <property type="entry name" value="SPEC"/>
    <property type="match status" value="1"/>
</dbReference>
<dbReference type="SMART" id="SM00150">
    <property type="entry name" value="SPEC"/>
    <property type="match status" value="1"/>
</dbReference>
<dbReference type="InterPro" id="IPR001589">
    <property type="entry name" value="Actinin_actin-bd_CS"/>
</dbReference>
<dbReference type="InterPro" id="IPR001715">
    <property type="entry name" value="CH_dom"/>
</dbReference>
<dbReference type="Pfam" id="PF00307">
    <property type="entry name" value="CH"/>
    <property type="match status" value="2"/>
</dbReference>
<feature type="domain" description="Calponin-homology (CH)" evidence="1">
    <location>
        <begin position="128"/>
        <end position="233"/>
    </location>
</feature>
<dbReference type="Gene3D" id="1.20.58.60">
    <property type="match status" value="2"/>
</dbReference>
<dbReference type="OrthoDB" id="18740at2759"/>
<dbReference type="PROSITE" id="PS00019">
    <property type="entry name" value="ACTININ_1"/>
    <property type="match status" value="1"/>
</dbReference>
<dbReference type="SUPFAM" id="SSF46966">
    <property type="entry name" value="Spectrin repeat"/>
    <property type="match status" value="2"/>
</dbReference>
<dbReference type="Proteomes" id="UP000675881">
    <property type="component" value="Chromosome 8"/>
</dbReference>
<dbReference type="Pfam" id="PF00435">
    <property type="entry name" value="Spectrin"/>
    <property type="match status" value="2"/>
</dbReference>
<dbReference type="SMART" id="SM00033">
    <property type="entry name" value="CH"/>
    <property type="match status" value="2"/>
</dbReference>
<accession>A0A7R8D533</accession>
<dbReference type="PROSITE" id="PS00020">
    <property type="entry name" value="ACTININ_2"/>
    <property type="match status" value="1"/>
</dbReference>
<dbReference type="InterPro" id="IPR036872">
    <property type="entry name" value="CH_dom_sf"/>
</dbReference>
<evidence type="ECO:0000313" key="3">
    <source>
        <dbReference type="Proteomes" id="UP000675881"/>
    </source>
</evidence>
<evidence type="ECO:0000313" key="2">
    <source>
        <dbReference type="EMBL" id="CAF3026800.1"/>
    </source>
</evidence>
<protein>
    <recommendedName>
        <fullName evidence="1">Calponin-homology (CH) domain-containing protein</fullName>
    </recommendedName>
</protein>
<proteinExistence type="predicted"/>
<dbReference type="AlphaFoldDB" id="A0A7R8D533"/>
<keyword evidence="3" id="KW-1185">Reference proteome</keyword>
<name>A0A7R8D533_LEPSM</name>
<reference evidence="2" key="1">
    <citation type="submission" date="2021-02" db="EMBL/GenBank/DDBJ databases">
        <authorList>
            <person name="Bekaert M."/>
        </authorList>
    </citation>
    <scope>NUCLEOTIDE SEQUENCE</scope>
    <source>
        <strain evidence="2">IoA-00</strain>
    </source>
</reference>
<gene>
    <name evidence="2" type="ORF">LSAA_14382</name>
</gene>
<dbReference type="EMBL" id="HG994587">
    <property type="protein sequence ID" value="CAF3026800.1"/>
    <property type="molecule type" value="Genomic_DNA"/>
</dbReference>
<dbReference type="Gene3D" id="1.10.418.10">
    <property type="entry name" value="Calponin-like domain"/>
    <property type="match status" value="2"/>
</dbReference>
<dbReference type="SUPFAM" id="SSF47576">
    <property type="entry name" value="Calponin-homology domain, CH-domain"/>
    <property type="match status" value="1"/>
</dbReference>
<evidence type="ECO:0000259" key="1">
    <source>
        <dbReference type="PROSITE" id="PS50021"/>
    </source>
</evidence>
<dbReference type="PANTHER" id="PTHR11915">
    <property type="entry name" value="SPECTRIN/FILAMIN RELATED CYTOSKELETAL PROTEIN"/>
    <property type="match status" value="1"/>
</dbReference>
<feature type="domain" description="Calponin-homology (CH)" evidence="1">
    <location>
        <begin position="10"/>
        <end position="114"/>
    </location>
</feature>
<dbReference type="InterPro" id="IPR002017">
    <property type="entry name" value="Spectrin_repeat"/>
</dbReference>
<organism evidence="2 3">
    <name type="scientific">Lepeophtheirus salmonis</name>
    <name type="common">Salmon louse</name>
    <name type="synonym">Caligus salmonis</name>
    <dbReference type="NCBI Taxonomy" id="72036"/>
    <lineage>
        <taxon>Eukaryota</taxon>
        <taxon>Metazoa</taxon>
        <taxon>Ecdysozoa</taxon>
        <taxon>Arthropoda</taxon>
        <taxon>Crustacea</taxon>
        <taxon>Multicrustacea</taxon>
        <taxon>Hexanauplia</taxon>
        <taxon>Copepoda</taxon>
        <taxon>Siphonostomatoida</taxon>
        <taxon>Caligidae</taxon>
        <taxon>Lepeophtheirus</taxon>
    </lineage>
</organism>
<sequence length="552" mass="63185">MSSGTRKDEKVQKKTFGKWINAQLAGRGIVITDLYYDLRDGHVLLELLGVLTNRSFVKEKGKLRVHHLGNAYTILSILKVRNKVKLVNINNVDLVDGNPKITLALVWSIIVHWQFRDVMKESIVKGSSGLEKILLAWTCSATQKHYPDSVKDFGDSWRNGLAFGALLAHFRPDLVVWDNYLRIQNHTDRLDFIFNTIRDHLGIQKLLDPEDFLSTPDKKSLMMYIMCLYDVLPHDIVPLERGQSLNSDSECSLFGSPFKTPVKVTEEGLKYEVYCPLHEDMVQWLLDAEEKLNSMRKVHGDLPEIKQLFEEYKEYMEELNYNQEAVGEVLELGSKLIDDPNLNTVSRKGCSSSSEEKMKELRGWMTLTEDRISRMGSIGINLEDIDKQMREHSVLQKDLESQQTIVNSISNFIIADIGEGKSEGHVSSSNSNEQELEDQVTALGERWIHLCVWIEDRWSALKDASKLWSSFSTEKEVLNIWLDNSMSTLKQVERSPTEDMKELMIQLRLIAAIFLCSVSKLTKYKSRVFEFGMRVSHGSCGAERPMLSFPNV</sequence>
<dbReference type="PROSITE" id="PS50021">
    <property type="entry name" value="CH"/>
    <property type="match status" value="2"/>
</dbReference>